<dbReference type="Proteomes" id="UP001165427">
    <property type="component" value="Unassembled WGS sequence"/>
</dbReference>
<keyword evidence="4" id="KW-1185">Reference proteome</keyword>
<dbReference type="Gene3D" id="3.10.129.10">
    <property type="entry name" value="Hotdog Thioesterase"/>
    <property type="match status" value="1"/>
</dbReference>
<dbReference type="GO" id="GO:0047617">
    <property type="term" value="F:fatty acyl-CoA hydrolase activity"/>
    <property type="evidence" value="ECO:0007669"/>
    <property type="project" value="TreeGrafter"/>
</dbReference>
<sequence>MRPKPFVPRPLDDAAFQSCVCDDTTGLVWHRCRLRTLYADTDRSQVVYHANYLRYFEFGRASLMREAAYPYREIEESGFVYPIISTGIDYYRPLRYDDAMLIHTRPGPMERVKLRFDYIITHQESGDIVCIGFTKHCAVNAKGTPVAVDPKTVRLWEIFPK</sequence>
<proteinExistence type="inferred from homology"/>
<reference evidence="3" key="1">
    <citation type="submission" date="2022-04" db="EMBL/GenBank/DDBJ databases">
        <title>Desulfatitalea alkaliphila sp. nov., a novel anaerobic sulfate-reducing bacterium isolated from terrestrial mud volcano, Taman Peninsula, Russia.</title>
        <authorList>
            <person name="Khomyakova M.A."/>
            <person name="Merkel A.Y."/>
            <person name="Slobodkin A.I."/>
        </authorList>
    </citation>
    <scope>NUCLEOTIDE SEQUENCE</scope>
    <source>
        <strain evidence="3">M08but</strain>
    </source>
</reference>
<evidence type="ECO:0000256" key="2">
    <source>
        <dbReference type="ARBA" id="ARBA00022801"/>
    </source>
</evidence>
<dbReference type="CDD" id="cd00586">
    <property type="entry name" value="4HBT"/>
    <property type="match status" value="1"/>
</dbReference>
<dbReference type="InterPro" id="IPR029069">
    <property type="entry name" value="HotDog_dom_sf"/>
</dbReference>
<name>A0AA41R5S2_9BACT</name>
<dbReference type="InterPro" id="IPR006684">
    <property type="entry name" value="YbgC/YbaW"/>
</dbReference>
<evidence type="ECO:0000256" key="1">
    <source>
        <dbReference type="ARBA" id="ARBA00005953"/>
    </source>
</evidence>
<dbReference type="PANTHER" id="PTHR31793">
    <property type="entry name" value="4-HYDROXYBENZOYL-COA THIOESTERASE FAMILY MEMBER"/>
    <property type="match status" value="1"/>
</dbReference>
<protein>
    <submittedName>
        <fullName evidence="3">Acyl-CoA thioesterase</fullName>
    </submittedName>
</protein>
<dbReference type="EMBL" id="JALJRB010000015">
    <property type="protein sequence ID" value="MCJ8501590.1"/>
    <property type="molecule type" value="Genomic_DNA"/>
</dbReference>
<gene>
    <name evidence="3" type="ORF">MRX98_13490</name>
</gene>
<evidence type="ECO:0000313" key="3">
    <source>
        <dbReference type="EMBL" id="MCJ8501590.1"/>
    </source>
</evidence>
<keyword evidence="2" id="KW-0378">Hydrolase</keyword>
<comment type="caution">
    <text evidence="3">The sequence shown here is derived from an EMBL/GenBank/DDBJ whole genome shotgun (WGS) entry which is preliminary data.</text>
</comment>
<comment type="similarity">
    <text evidence="1">Belongs to the 4-hydroxybenzoyl-CoA thioesterase family.</text>
</comment>
<evidence type="ECO:0000313" key="4">
    <source>
        <dbReference type="Proteomes" id="UP001165427"/>
    </source>
</evidence>
<accession>A0AA41R5S2</accession>
<dbReference type="Pfam" id="PF13279">
    <property type="entry name" value="4HBT_2"/>
    <property type="match status" value="1"/>
</dbReference>
<dbReference type="InterPro" id="IPR050563">
    <property type="entry name" value="4-hydroxybenzoyl-CoA_TE"/>
</dbReference>
<dbReference type="NCBIfam" id="TIGR00051">
    <property type="entry name" value="YbgC/FadM family acyl-CoA thioesterase"/>
    <property type="match status" value="1"/>
</dbReference>
<dbReference type="RefSeq" id="WP_246909743.1">
    <property type="nucleotide sequence ID" value="NZ_JALJRB010000015.1"/>
</dbReference>
<dbReference type="PANTHER" id="PTHR31793:SF27">
    <property type="entry name" value="NOVEL THIOESTERASE SUPERFAMILY DOMAIN AND SAPOSIN A-TYPE DOMAIN CONTAINING PROTEIN (0610012H03RIK)"/>
    <property type="match status" value="1"/>
</dbReference>
<dbReference type="AlphaFoldDB" id="A0AA41R5S2"/>
<dbReference type="SUPFAM" id="SSF54637">
    <property type="entry name" value="Thioesterase/thiol ester dehydrase-isomerase"/>
    <property type="match status" value="1"/>
</dbReference>
<organism evidence="3 4">
    <name type="scientific">Desulfatitalea alkaliphila</name>
    <dbReference type="NCBI Taxonomy" id="2929485"/>
    <lineage>
        <taxon>Bacteria</taxon>
        <taxon>Pseudomonadati</taxon>
        <taxon>Thermodesulfobacteriota</taxon>
        <taxon>Desulfobacteria</taxon>
        <taxon>Desulfobacterales</taxon>
        <taxon>Desulfosarcinaceae</taxon>
        <taxon>Desulfatitalea</taxon>
    </lineage>
</organism>